<evidence type="ECO:0000313" key="1">
    <source>
        <dbReference type="EMBL" id="GHH70139.1"/>
    </source>
</evidence>
<sequence length="787" mass="85688">MSTDIWAWVHDAHQQLAEAGHHRLAEAIYELPGHANEGRNDQLDAVFPEAVATARALDLPWVEVYLRHWRMQNLLNKRHQGEQALPEAVDLLEFAHREQTASCPQSVCVVQDFAICHARVDGPGFVPERLAVLSETLDRIEPARACFDCLSREYSDALEDDGRPAEALSHLDTAATRMRAAGQRLSLHFHHSRAGTLHLLGRDEEVLALLDTAEQAERARGSELNESDRRWGAMLRARALARLGRVEEALALLPAADEAEQHPDLRPAWVATIEILHAAGAHENTAELGAAVTGWVGYLDATGSHRPCVDLLLAAGRLALARGARTVALTLAATGERKLTQLRRTDGVAGQVAELRAAAEALPEPELPVPPGELLALLAARAEPGAPEADADLIAAARSRYQGDEAGATDLVLQLAGLLGALGHTRAAADLLWERLDQDPGHEELTGLLGAVLIDAGDGDGVRRLADRLMATSPADAHWTRARWAAAESRWAEVGEHCAALLAEEPTRINTRRLAAAAATELGDHPRAQRLYEEILLHALPAEGTPPQEQHRTVQESDLWHLVTAATANRDWPAVRAAGARIGIEFDEPEGPVDEEWQLVTVRAARANGTAADLPAVRTGPATARLLPVLGDDLDLNHGDVVVFAPALLERPPGEDAPQQVRERWRPVFQLLTLLDPAGYTTWWIDGAWPGDKKWAAFRQDLNEAGYAVWAYSSDEYAVTDPKDEDEMLPGIYAAVGVPPTARAAEADAVLRRLTKRWKHPLAWLDLAKAAGVDTARHEETVERYGL</sequence>
<keyword evidence="2" id="KW-1185">Reference proteome</keyword>
<dbReference type="SUPFAM" id="SSF48452">
    <property type="entry name" value="TPR-like"/>
    <property type="match status" value="2"/>
</dbReference>
<evidence type="ECO:0000313" key="2">
    <source>
        <dbReference type="Proteomes" id="UP000617734"/>
    </source>
</evidence>
<dbReference type="InterPro" id="IPR011990">
    <property type="entry name" value="TPR-like_helical_dom_sf"/>
</dbReference>
<dbReference type="AlphaFoldDB" id="A0A919FQQ6"/>
<dbReference type="Proteomes" id="UP000617734">
    <property type="component" value="Unassembled WGS sequence"/>
</dbReference>
<dbReference type="EMBL" id="BNBO01000013">
    <property type="protein sequence ID" value="GHH70139.1"/>
    <property type="molecule type" value="Genomic_DNA"/>
</dbReference>
<reference evidence="1" key="2">
    <citation type="submission" date="2020-09" db="EMBL/GenBank/DDBJ databases">
        <authorList>
            <person name="Sun Q."/>
            <person name="Ohkuma M."/>
        </authorList>
    </citation>
    <scope>NUCLEOTIDE SEQUENCE</scope>
    <source>
        <strain evidence="1">JCM 4646</strain>
    </source>
</reference>
<reference evidence="1" key="1">
    <citation type="journal article" date="2014" name="Int. J. Syst. Evol. Microbiol.">
        <title>Complete genome sequence of Corynebacterium casei LMG S-19264T (=DSM 44701T), isolated from a smear-ripened cheese.</title>
        <authorList>
            <consortium name="US DOE Joint Genome Institute (JGI-PGF)"/>
            <person name="Walter F."/>
            <person name="Albersmeier A."/>
            <person name="Kalinowski J."/>
            <person name="Ruckert C."/>
        </authorList>
    </citation>
    <scope>NUCLEOTIDE SEQUENCE</scope>
    <source>
        <strain evidence="1">JCM 4646</strain>
    </source>
</reference>
<dbReference type="GeneID" id="95353405"/>
<accession>A0A919FQQ6</accession>
<comment type="caution">
    <text evidence="1">The sequence shown here is derived from an EMBL/GenBank/DDBJ whole genome shotgun (WGS) entry which is preliminary data.</text>
</comment>
<name>A0A919FQQ6_9ACTN</name>
<protein>
    <recommendedName>
        <fullName evidence="3">Tetratricopeptide repeat protein</fullName>
    </recommendedName>
</protein>
<dbReference type="Gene3D" id="1.25.40.10">
    <property type="entry name" value="Tetratricopeptide repeat domain"/>
    <property type="match status" value="1"/>
</dbReference>
<evidence type="ECO:0008006" key="3">
    <source>
        <dbReference type="Google" id="ProtNLM"/>
    </source>
</evidence>
<proteinExistence type="predicted"/>
<organism evidence="1 2">
    <name type="scientific">Kitasatospora indigofera</name>
    <dbReference type="NCBI Taxonomy" id="67307"/>
    <lineage>
        <taxon>Bacteria</taxon>
        <taxon>Bacillati</taxon>
        <taxon>Actinomycetota</taxon>
        <taxon>Actinomycetes</taxon>
        <taxon>Kitasatosporales</taxon>
        <taxon>Streptomycetaceae</taxon>
        <taxon>Kitasatospora</taxon>
    </lineage>
</organism>
<dbReference type="RefSeq" id="WP_190211283.1">
    <property type="nucleotide sequence ID" value="NZ_BNBO01000013.1"/>
</dbReference>
<gene>
    <name evidence="1" type="ORF">GCM10018781_29600</name>
</gene>